<evidence type="ECO:0000259" key="4">
    <source>
        <dbReference type="PROSITE" id="PS01124"/>
    </source>
</evidence>
<dbReference type="STRING" id="180332.GCA_000797495_00963"/>
<evidence type="ECO:0000313" key="5">
    <source>
        <dbReference type="EMBL" id="TLC99942.1"/>
    </source>
</evidence>
<dbReference type="EC" id="2.1.1.-" evidence="5"/>
<dbReference type="InterPro" id="IPR018060">
    <property type="entry name" value="HTH_AraC"/>
</dbReference>
<dbReference type="SMART" id="SM00342">
    <property type="entry name" value="HTH_ARAC"/>
    <property type="match status" value="1"/>
</dbReference>
<dbReference type="SUPFAM" id="SSF46689">
    <property type="entry name" value="Homeodomain-like"/>
    <property type="match status" value="2"/>
</dbReference>
<dbReference type="EMBL" id="QGQD01000061">
    <property type="protein sequence ID" value="TLC99942.1"/>
    <property type="molecule type" value="Genomic_DNA"/>
</dbReference>
<accession>A0A4U8Q756</accession>
<keyword evidence="5" id="KW-0489">Methyltransferase</keyword>
<dbReference type="RefSeq" id="WP_138002973.1">
    <property type="nucleotide sequence ID" value="NZ_JBHTNY010000059.1"/>
</dbReference>
<dbReference type="PANTHER" id="PTHR43280:SF28">
    <property type="entry name" value="HTH-TYPE TRANSCRIPTIONAL ACTIVATOR RHAS"/>
    <property type="match status" value="1"/>
</dbReference>
<dbReference type="InterPro" id="IPR037923">
    <property type="entry name" value="HTH-like"/>
</dbReference>
<dbReference type="Pfam" id="PF12833">
    <property type="entry name" value="HTH_18"/>
    <property type="match status" value="1"/>
</dbReference>
<dbReference type="InterPro" id="IPR009057">
    <property type="entry name" value="Homeodomain-like_sf"/>
</dbReference>
<dbReference type="Gene3D" id="1.10.10.60">
    <property type="entry name" value="Homeodomain-like"/>
    <property type="match status" value="2"/>
</dbReference>
<keyword evidence="3" id="KW-0804">Transcription</keyword>
<dbReference type="Proteomes" id="UP000306509">
    <property type="component" value="Unassembled WGS sequence"/>
</dbReference>
<reference evidence="5 6" key="1">
    <citation type="journal article" date="2019" name="Anaerobe">
        <title>Detection of Robinsoniella peoriensis in multiple bone samples of a trauma patient.</title>
        <authorList>
            <person name="Schrottner P."/>
            <person name="Hartwich K."/>
            <person name="Bunk B."/>
            <person name="Schober I."/>
            <person name="Helbig S."/>
            <person name="Rudolph W.W."/>
            <person name="Gunzer F."/>
        </authorList>
    </citation>
    <scope>NUCLEOTIDE SEQUENCE [LARGE SCALE GENOMIC DNA]</scope>
    <source>
        <strain evidence="5 6">DSM 106044</strain>
    </source>
</reference>
<dbReference type="PROSITE" id="PS01124">
    <property type="entry name" value="HTH_ARAC_FAMILY_2"/>
    <property type="match status" value="1"/>
</dbReference>
<dbReference type="AlphaFoldDB" id="A0A4U8Q756"/>
<dbReference type="GO" id="GO:0008168">
    <property type="term" value="F:methyltransferase activity"/>
    <property type="evidence" value="ECO:0007669"/>
    <property type="project" value="UniProtKB-KW"/>
</dbReference>
<keyword evidence="6" id="KW-1185">Reference proteome</keyword>
<evidence type="ECO:0000256" key="1">
    <source>
        <dbReference type="ARBA" id="ARBA00023015"/>
    </source>
</evidence>
<feature type="domain" description="HTH araC/xylS-type" evidence="4">
    <location>
        <begin position="182"/>
        <end position="279"/>
    </location>
</feature>
<dbReference type="GO" id="GO:0043565">
    <property type="term" value="F:sequence-specific DNA binding"/>
    <property type="evidence" value="ECO:0007669"/>
    <property type="project" value="InterPro"/>
</dbReference>
<gene>
    <name evidence="5" type="primary">adaA_10</name>
    <name evidence="5" type="ORF">DSM106044_03244</name>
</gene>
<keyword evidence="1" id="KW-0805">Transcription regulation</keyword>
<comment type="caution">
    <text evidence="5">The sequence shown here is derived from an EMBL/GenBank/DDBJ whole genome shotgun (WGS) entry which is preliminary data.</text>
</comment>
<dbReference type="Pfam" id="PF02311">
    <property type="entry name" value="AraC_binding"/>
    <property type="match status" value="1"/>
</dbReference>
<evidence type="ECO:0000256" key="3">
    <source>
        <dbReference type="ARBA" id="ARBA00023163"/>
    </source>
</evidence>
<organism evidence="5 6">
    <name type="scientific">Robinsoniella peoriensis</name>
    <dbReference type="NCBI Taxonomy" id="180332"/>
    <lineage>
        <taxon>Bacteria</taxon>
        <taxon>Bacillati</taxon>
        <taxon>Bacillota</taxon>
        <taxon>Clostridia</taxon>
        <taxon>Lachnospirales</taxon>
        <taxon>Lachnospiraceae</taxon>
        <taxon>Robinsoniella</taxon>
    </lineage>
</organism>
<sequence length="299" mass="34307">MPENEKEQDSRYLELINVGYSDTQYMTDQYDLHCHNYYEIFYFVEGDADYLVEGQRYCLTSHSLLLLSPHVFHGVKINSDSHYRRYALHFHPDIISMEHRRLLLSVFQAFEKNPKQKIYFENVRQFQLDACLQALCEYVKSPSGLQEQLIPIGMEAVLGRIVAIIGKESGVHGHNLDNDLATKILIYLNRHLSEEITLDNLAEKFLLSKHYLNRVFRKAVGTTVFDYLVQKRVIFAQQLLINGCSAADAAAASGFADYSAFYRAYKRILGHSPLRDRGVLPPVSGIIDPHTAESIMVKK</sequence>
<dbReference type="PANTHER" id="PTHR43280">
    <property type="entry name" value="ARAC-FAMILY TRANSCRIPTIONAL REGULATOR"/>
    <property type="match status" value="1"/>
</dbReference>
<evidence type="ECO:0000256" key="2">
    <source>
        <dbReference type="ARBA" id="ARBA00023125"/>
    </source>
</evidence>
<proteinExistence type="predicted"/>
<evidence type="ECO:0000313" key="6">
    <source>
        <dbReference type="Proteomes" id="UP000306509"/>
    </source>
</evidence>
<dbReference type="GO" id="GO:0003700">
    <property type="term" value="F:DNA-binding transcription factor activity"/>
    <property type="evidence" value="ECO:0007669"/>
    <property type="project" value="InterPro"/>
</dbReference>
<dbReference type="InterPro" id="IPR014710">
    <property type="entry name" value="RmlC-like_jellyroll"/>
</dbReference>
<name>A0A4U8Q756_9FIRM</name>
<dbReference type="Gene3D" id="2.60.120.10">
    <property type="entry name" value="Jelly Rolls"/>
    <property type="match status" value="1"/>
</dbReference>
<keyword evidence="2" id="KW-0238">DNA-binding</keyword>
<keyword evidence="5" id="KW-0808">Transferase</keyword>
<dbReference type="GO" id="GO:0032259">
    <property type="term" value="P:methylation"/>
    <property type="evidence" value="ECO:0007669"/>
    <property type="project" value="UniProtKB-KW"/>
</dbReference>
<protein>
    <submittedName>
        <fullName evidence="5">Methylphosphotriester-DNA--protein-cysteine S-methyltransferase</fullName>
        <ecNumber evidence="5">2.1.1.-</ecNumber>
    </submittedName>
</protein>
<dbReference type="SUPFAM" id="SSF51215">
    <property type="entry name" value="Regulatory protein AraC"/>
    <property type="match status" value="1"/>
</dbReference>
<dbReference type="InterPro" id="IPR003313">
    <property type="entry name" value="AraC-bd"/>
</dbReference>